<gene>
    <name evidence="23" type="ORF">Goari_027050</name>
</gene>
<evidence type="ECO:0000256" key="3">
    <source>
        <dbReference type="ARBA" id="ARBA00022553"/>
    </source>
</evidence>
<evidence type="ECO:0000256" key="18">
    <source>
        <dbReference type="SAM" id="MobiDB-lite"/>
    </source>
</evidence>
<dbReference type="GO" id="GO:0006979">
    <property type="term" value="P:response to oxidative stress"/>
    <property type="evidence" value="ECO:0007669"/>
    <property type="project" value="UniProtKB-ARBA"/>
</dbReference>
<reference evidence="23 24" key="1">
    <citation type="journal article" date="2019" name="Genome Biol. Evol.">
        <title>Insights into the evolution of the New World diploid cottons (Gossypium, subgenus Houzingenia) based on genome sequencing.</title>
        <authorList>
            <person name="Grover C.E."/>
            <person name="Arick M.A. 2nd"/>
            <person name="Thrash A."/>
            <person name="Conover J.L."/>
            <person name="Sanders W.S."/>
            <person name="Peterson D.G."/>
            <person name="Frelichowski J.E."/>
            <person name="Scheffler J.A."/>
            <person name="Scheffler B.E."/>
            <person name="Wendel J.F."/>
        </authorList>
    </citation>
    <scope>NUCLEOTIDE SEQUENCE [LARGE SCALE GENOMIC DNA]</scope>
    <source>
        <strain evidence="23">185</strain>
        <tissue evidence="23">Leaf</tissue>
    </source>
</reference>
<feature type="domain" description="Protein kinase" evidence="21">
    <location>
        <begin position="372"/>
        <end position="679"/>
    </location>
</feature>
<dbReference type="PROSITE" id="PS50011">
    <property type="entry name" value="PROTEIN_KINASE_DOM"/>
    <property type="match status" value="1"/>
</dbReference>
<keyword evidence="10 17" id="KW-0067">ATP-binding</keyword>
<feature type="transmembrane region" description="Helical" evidence="19">
    <location>
        <begin position="307"/>
        <end position="330"/>
    </location>
</feature>
<feature type="domain" description="Gnk2-homologous" evidence="22">
    <location>
        <begin position="136"/>
        <end position="243"/>
    </location>
</feature>
<feature type="chain" id="PRO_5029807127" evidence="20">
    <location>
        <begin position="24"/>
        <end position="727"/>
    </location>
</feature>
<keyword evidence="24" id="KW-1185">Reference proteome</keyword>
<keyword evidence="12 19" id="KW-0472">Membrane</keyword>
<dbReference type="InterPro" id="IPR011009">
    <property type="entry name" value="Kinase-like_dom_sf"/>
</dbReference>
<evidence type="ECO:0000259" key="21">
    <source>
        <dbReference type="PROSITE" id="PS50011"/>
    </source>
</evidence>
<evidence type="ECO:0000256" key="2">
    <source>
        <dbReference type="ARBA" id="ARBA00022527"/>
    </source>
</evidence>
<dbReference type="InterPro" id="IPR008271">
    <property type="entry name" value="Ser/Thr_kinase_AS"/>
</dbReference>
<dbReference type="InterPro" id="IPR000719">
    <property type="entry name" value="Prot_kinase_dom"/>
</dbReference>
<dbReference type="SMART" id="SM00220">
    <property type="entry name" value="S_TKc"/>
    <property type="match status" value="1"/>
</dbReference>
<evidence type="ECO:0000256" key="9">
    <source>
        <dbReference type="ARBA" id="ARBA00022777"/>
    </source>
</evidence>
<dbReference type="FunFam" id="3.30.430.20:FF:000002">
    <property type="entry name" value="Cysteine-rich receptor-like protein kinase 10"/>
    <property type="match status" value="1"/>
</dbReference>
<name>A0A7J8YLF2_GOSAI</name>
<dbReference type="FunFam" id="3.30.430.20:FF:000003">
    <property type="entry name" value="Cysteine-rich RLK (RECEPTOR-like protein kinase) 10"/>
    <property type="match status" value="1"/>
</dbReference>
<keyword evidence="9" id="KW-0418">Kinase</keyword>
<feature type="region of interest" description="Disordered" evidence="18">
    <location>
        <begin position="249"/>
        <end position="270"/>
    </location>
</feature>
<evidence type="ECO:0000256" key="12">
    <source>
        <dbReference type="ARBA" id="ARBA00023136"/>
    </source>
</evidence>
<keyword evidence="13" id="KW-0675">Receptor</keyword>
<sequence length="727" mass="80638">MDSSWQFLFISFTISFLLTLAVAQEEPLDYSCMETGGNFTINSTYETNLNRLISSFSANTANDYGFYNLSSGEGSSRVNSIALCRGDVGSGDCLGCINNATTELRSLCPDQREAIIWYDNCMFRYTNRSIFGVVEDDPLLYMWNDNNVTDVDAFNQSLSTLLDSLINSASSGTSLRKFATGSAQVTPFQTVYALVQCTPDLSQAECTSCLSAAIEFIPECCDRKQGGRVLEPSCNFRFEIERFYNLTTADTPLTSTPPPPTSPPSNNTKNTTGTLFFKSTVVRNFSVLYETDVKIFAGKKSNSSRTIIIASVSAVAFAVLVVSSCIFIFLRVRKSKVKAGKGGEAAEAVDEIKNAEALQYDFSTISAATNHFSNSNKLGQGGFGAVYKGKLAGGELIAVKRLSTDSGQGDLEFKNEVLLVAKLQHRNLVRLQGFCLERNERLLIYEFVPNASLDQFLFGMKYDIISVLYNKYYKSNYQPDVYIYDDADPVKRAYLDWEKRYKIIGGIARGLLYLHEDSRLRIIHRDLKASNILLDAEMNPKIADFGMARLCAVDQTHGATSKIVGTYGYMAPEYAMHGQFSFKSDVFSFGVLVLEILSGQKNSSFHKGDNAWRNWKDGTANELVDSTLKDSSATEVMRCLHIGLLCVQENVAERPNMASVALMLTSYSVTLPLPSQPAFFMHSNTQSEVEMLWSEDLNSGATKYSQSRKETVVVSENEVTITELHPR</sequence>
<keyword evidence="11 19" id="KW-1133">Transmembrane helix</keyword>
<evidence type="ECO:0000259" key="22">
    <source>
        <dbReference type="PROSITE" id="PS51473"/>
    </source>
</evidence>
<keyword evidence="6 20" id="KW-0732">Signal</keyword>
<evidence type="ECO:0000256" key="13">
    <source>
        <dbReference type="ARBA" id="ARBA00023170"/>
    </source>
</evidence>
<evidence type="ECO:0000256" key="14">
    <source>
        <dbReference type="ARBA" id="ARBA00023180"/>
    </source>
</evidence>
<dbReference type="Gene3D" id="3.30.430.20">
    <property type="entry name" value="Gnk2 domain, C-X8-C-X2-C motif"/>
    <property type="match status" value="2"/>
</dbReference>
<dbReference type="PROSITE" id="PS00107">
    <property type="entry name" value="PROTEIN_KINASE_ATP"/>
    <property type="match status" value="1"/>
</dbReference>
<feature type="signal peptide" evidence="20">
    <location>
        <begin position="1"/>
        <end position="23"/>
    </location>
</feature>
<keyword evidence="7" id="KW-0677">Repeat</keyword>
<evidence type="ECO:0000256" key="1">
    <source>
        <dbReference type="ARBA" id="ARBA00004167"/>
    </source>
</evidence>
<evidence type="ECO:0000256" key="5">
    <source>
        <dbReference type="ARBA" id="ARBA00022692"/>
    </source>
</evidence>
<evidence type="ECO:0000256" key="4">
    <source>
        <dbReference type="ARBA" id="ARBA00022679"/>
    </source>
</evidence>
<dbReference type="PROSITE" id="PS51473">
    <property type="entry name" value="GNK2"/>
    <property type="match status" value="2"/>
</dbReference>
<protein>
    <submittedName>
        <fullName evidence="23">Uncharacterized protein</fullName>
    </submittedName>
</protein>
<evidence type="ECO:0000256" key="7">
    <source>
        <dbReference type="ARBA" id="ARBA00022737"/>
    </source>
</evidence>
<organism evidence="23 24">
    <name type="scientific">Gossypium aridum</name>
    <name type="common">American cotton</name>
    <name type="synonym">Erioxylum aridum</name>
    <dbReference type="NCBI Taxonomy" id="34290"/>
    <lineage>
        <taxon>Eukaryota</taxon>
        <taxon>Viridiplantae</taxon>
        <taxon>Streptophyta</taxon>
        <taxon>Embryophyta</taxon>
        <taxon>Tracheophyta</taxon>
        <taxon>Spermatophyta</taxon>
        <taxon>Magnoliopsida</taxon>
        <taxon>eudicotyledons</taxon>
        <taxon>Gunneridae</taxon>
        <taxon>Pentapetalae</taxon>
        <taxon>rosids</taxon>
        <taxon>malvids</taxon>
        <taxon>Malvales</taxon>
        <taxon>Malvaceae</taxon>
        <taxon>Malvoideae</taxon>
        <taxon>Gossypium</taxon>
    </lineage>
</organism>
<evidence type="ECO:0000313" key="23">
    <source>
        <dbReference type="EMBL" id="MBA0700401.1"/>
    </source>
</evidence>
<comment type="caution">
    <text evidence="23">The sequence shown here is derived from an EMBL/GenBank/DDBJ whole genome shotgun (WGS) entry which is preliminary data.</text>
</comment>
<keyword evidence="14" id="KW-0325">Glycoprotein</keyword>
<accession>A0A7J8YLF2</accession>
<comment type="catalytic activity">
    <reaction evidence="16">
        <text>L-threonyl-[protein] + ATP = O-phospho-L-threonyl-[protein] + ADP + H(+)</text>
        <dbReference type="Rhea" id="RHEA:46608"/>
        <dbReference type="Rhea" id="RHEA-COMP:11060"/>
        <dbReference type="Rhea" id="RHEA-COMP:11605"/>
        <dbReference type="ChEBI" id="CHEBI:15378"/>
        <dbReference type="ChEBI" id="CHEBI:30013"/>
        <dbReference type="ChEBI" id="CHEBI:30616"/>
        <dbReference type="ChEBI" id="CHEBI:61977"/>
        <dbReference type="ChEBI" id="CHEBI:456216"/>
    </reaction>
</comment>
<evidence type="ECO:0000256" key="15">
    <source>
        <dbReference type="ARBA" id="ARBA00047558"/>
    </source>
</evidence>
<dbReference type="Gene3D" id="1.10.510.10">
    <property type="entry name" value="Transferase(Phosphotransferase) domain 1"/>
    <property type="match status" value="1"/>
</dbReference>
<keyword evidence="3" id="KW-0597">Phosphoprotein</keyword>
<dbReference type="InterPro" id="IPR038408">
    <property type="entry name" value="GNK2_sf"/>
</dbReference>
<evidence type="ECO:0000256" key="19">
    <source>
        <dbReference type="SAM" id="Phobius"/>
    </source>
</evidence>
<comment type="subcellular location">
    <subcellularLocation>
        <location evidence="1">Membrane</location>
        <topology evidence="1">Single-pass membrane protein</topology>
    </subcellularLocation>
</comment>
<dbReference type="CDD" id="cd23509">
    <property type="entry name" value="Gnk2-like"/>
    <property type="match status" value="2"/>
</dbReference>
<dbReference type="FunFam" id="1.10.510.10:FF:000129">
    <property type="entry name" value="cysteine-rich receptor-like protein kinase 10"/>
    <property type="match status" value="1"/>
</dbReference>
<proteinExistence type="predicted"/>
<dbReference type="GO" id="GO:0005524">
    <property type="term" value="F:ATP binding"/>
    <property type="evidence" value="ECO:0007669"/>
    <property type="project" value="UniProtKB-UniRule"/>
</dbReference>
<dbReference type="InterPro" id="IPR017441">
    <property type="entry name" value="Protein_kinase_ATP_BS"/>
</dbReference>
<dbReference type="GO" id="GO:0004674">
    <property type="term" value="F:protein serine/threonine kinase activity"/>
    <property type="evidence" value="ECO:0007669"/>
    <property type="project" value="UniProtKB-KW"/>
</dbReference>
<evidence type="ECO:0000256" key="17">
    <source>
        <dbReference type="PROSITE-ProRule" id="PRU10141"/>
    </source>
</evidence>
<evidence type="ECO:0000256" key="11">
    <source>
        <dbReference type="ARBA" id="ARBA00022989"/>
    </source>
</evidence>
<dbReference type="FunFam" id="3.30.200.20:FF:000142">
    <property type="entry name" value="Cysteine-rich receptor-like protein kinase 10"/>
    <property type="match status" value="1"/>
</dbReference>
<dbReference type="CDD" id="cd14066">
    <property type="entry name" value="STKc_IRAK"/>
    <property type="match status" value="1"/>
</dbReference>
<dbReference type="PANTHER" id="PTHR27002:SF980">
    <property type="entry name" value="CYSTEINE-RICH RECEPTOR-LIKE PROTEIN KINASE 10 ISOFORM X1"/>
    <property type="match status" value="1"/>
</dbReference>
<dbReference type="AlphaFoldDB" id="A0A7J8YLF2"/>
<evidence type="ECO:0000256" key="10">
    <source>
        <dbReference type="ARBA" id="ARBA00022840"/>
    </source>
</evidence>
<dbReference type="Pfam" id="PF01657">
    <property type="entry name" value="Stress-antifung"/>
    <property type="match status" value="2"/>
</dbReference>
<dbReference type="PANTHER" id="PTHR27002">
    <property type="entry name" value="RECEPTOR-LIKE SERINE/THREONINE-PROTEIN KINASE SD1-8"/>
    <property type="match status" value="1"/>
</dbReference>
<evidence type="ECO:0000256" key="8">
    <source>
        <dbReference type="ARBA" id="ARBA00022741"/>
    </source>
</evidence>
<keyword evidence="4" id="KW-0808">Transferase</keyword>
<evidence type="ECO:0000256" key="16">
    <source>
        <dbReference type="ARBA" id="ARBA00047951"/>
    </source>
</evidence>
<feature type="domain" description="Gnk2-homologous" evidence="22">
    <location>
        <begin position="27"/>
        <end position="130"/>
    </location>
</feature>
<comment type="catalytic activity">
    <reaction evidence="15">
        <text>L-seryl-[protein] + ATP = O-phospho-L-seryl-[protein] + ADP + H(+)</text>
        <dbReference type="Rhea" id="RHEA:17989"/>
        <dbReference type="Rhea" id="RHEA-COMP:9863"/>
        <dbReference type="Rhea" id="RHEA-COMP:11604"/>
        <dbReference type="ChEBI" id="CHEBI:15378"/>
        <dbReference type="ChEBI" id="CHEBI:29999"/>
        <dbReference type="ChEBI" id="CHEBI:30616"/>
        <dbReference type="ChEBI" id="CHEBI:83421"/>
        <dbReference type="ChEBI" id="CHEBI:456216"/>
    </reaction>
</comment>
<keyword evidence="5 19" id="KW-0812">Transmembrane</keyword>
<dbReference type="GO" id="GO:0005886">
    <property type="term" value="C:plasma membrane"/>
    <property type="evidence" value="ECO:0007669"/>
    <property type="project" value="TreeGrafter"/>
</dbReference>
<dbReference type="EMBL" id="JABFAA010009014">
    <property type="protein sequence ID" value="MBA0700401.1"/>
    <property type="molecule type" value="Genomic_DNA"/>
</dbReference>
<keyword evidence="2" id="KW-0723">Serine/threonine-protein kinase</keyword>
<evidence type="ECO:0000256" key="20">
    <source>
        <dbReference type="SAM" id="SignalP"/>
    </source>
</evidence>
<evidence type="ECO:0000313" key="24">
    <source>
        <dbReference type="Proteomes" id="UP000593577"/>
    </source>
</evidence>
<dbReference type="InterPro" id="IPR001245">
    <property type="entry name" value="Ser-Thr/Tyr_kinase_cat_dom"/>
</dbReference>
<dbReference type="PROSITE" id="PS00108">
    <property type="entry name" value="PROTEIN_KINASE_ST"/>
    <property type="match status" value="1"/>
</dbReference>
<dbReference type="Pfam" id="PF07714">
    <property type="entry name" value="PK_Tyr_Ser-Thr"/>
    <property type="match status" value="1"/>
</dbReference>
<feature type="binding site" evidence="17">
    <location>
        <position position="400"/>
    </location>
    <ligand>
        <name>ATP</name>
        <dbReference type="ChEBI" id="CHEBI:30616"/>
    </ligand>
</feature>
<dbReference type="SUPFAM" id="SSF56112">
    <property type="entry name" value="Protein kinase-like (PK-like)"/>
    <property type="match status" value="1"/>
</dbReference>
<keyword evidence="8 17" id="KW-0547">Nucleotide-binding</keyword>
<dbReference type="Gene3D" id="3.30.200.20">
    <property type="entry name" value="Phosphorylase Kinase, domain 1"/>
    <property type="match status" value="1"/>
</dbReference>
<dbReference type="Proteomes" id="UP000593577">
    <property type="component" value="Unassembled WGS sequence"/>
</dbReference>
<dbReference type="InterPro" id="IPR002902">
    <property type="entry name" value="GNK2"/>
</dbReference>
<evidence type="ECO:0000256" key="6">
    <source>
        <dbReference type="ARBA" id="ARBA00022729"/>
    </source>
</evidence>